<dbReference type="Gene3D" id="3.20.20.150">
    <property type="entry name" value="Divalent-metal-dependent TIM barrel enzymes"/>
    <property type="match status" value="1"/>
</dbReference>
<comment type="caution">
    <text evidence="3">The sequence shown here is derived from an EMBL/GenBank/DDBJ whole genome shotgun (WGS) entry which is preliminary data.</text>
</comment>
<evidence type="ECO:0000259" key="2">
    <source>
        <dbReference type="Pfam" id="PF01261"/>
    </source>
</evidence>
<reference evidence="4" key="1">
    <citation type="journal article" date="2019" name="Int. J. Syst. Evol. Microbiol.">
        <title>The Global Catalogue of Microorganisms (GCM) 10K type strain sequencing project: providing services to taxonomists for standard genome sequencing and annotation.</title>
        <authorList>
            <consortium name="The Broad Institute Genomics Platform"/>
            <consortium name="The Broad Institute Genome Sequencing Center for Infectious Disease"/>
            <person name="Wu L."/>
            <person name="Ma J."/>
        </authorList>
    </citation>
    <scope>NUCLEOTIDE SEQUENCE [LARGE SCALE GENOMIC DNA]</scope>
    <source>
        <strain evidence="4">CCUG 52468</strain>
    </source>
</reference>
<proteinExistence type="predicted"/>
<keyword evidence="1 3" id="KW-0413">Isomerase</keyword>
<dbReference type="InterPro" id="IPR013022">
    <property type="entry name" value="Xyl_isomerase-like_TIM-brl"/>
</dbReference>
<dbReference type="RefSeq" id="WP_380894893.1">
    <property type="nucleotide sequence ID" value="NZ_JBHTKY010000004.1"/>
</dbReference>
<sequence>MHRKDFIKSMGILGATIVGSNAIANTLTLSSNPLKIKKGLGYYMIKEDLSVLDKFKLVKDLGFDGIEFNTPLDIPIKQLLDARDKTGIEIPSTVNKDHWGKPLSDPDPAVRKYTIESVAKSLGETKELGGDTVLVVPGVVSDTVSYKTAYDNALDSIRKLIPYAEKTGIQIGIENVWNNLILSPIEAKDFLDKINHPLVGWYFDLGNILRYGWPEHWLEVLGNKVFKLHVKEFSKKVMNEQGMGKGFSVELTEGDVNWAKVMQTIKSINYQGQYMTLEVGSGDRTFLKKVSEQLDKIIKS</sequence>
<dbReference type="SUPFAM" id="SSF51658">
    <property type="entry name" value="Xylose isomerase-like"/>
    <property type="match status" value="1"/>
</dbReference>
<dbReference type="PANTHER" id="PTHR43489">
    <property type="entry name" value="ISOMERASE"/>
    <property type="match status" value="1"/>
</dbReference>
<evidence type="ECO:0000256" key="1">
    <source>
        <dbReference type="ARBA" id="ARBA00023235"/>
    </source>
</evidence>
<keyword evidence="4" id="KW-1185">Reference proteome</keyword>
<dbReference type="GO" id="GO:0016853">
    <property type="term" value="F:isomerase activity"/>
    <property type="evidence" value="ECO:0007669"/>
    <property type="project" value="UniProtKB-KW"/>
</dbReference>
<name>A0ABW3RIJ4_9SPHI</name>
<protein>
    <submittedName>
        <fullName evidence="3">Sugar phosphate isomerase/epimerase family protein</fullName>
    </submittedName>
</protein>
<dbReference type="InterPro" id="IPR036237">
    <property type="entry name" value="Xyl_isomerase-like_sf"/>
</dbReference>
<organism evidence="3 4">
    <name type="scientific">Sphingobacterium daejeonense</name>
    <dbReference type="NCBI Taxonomy" id="371142"/>
    <lineage>
        <taxon>Bacteria</taxon>
        <taxon>Pseudomonadati</taxon>
        <taxon>Bacteroidota</taxon>
        <taxon>Sphingobacteriia</taxon>
        <taxon>Sphingobacteriales</taxon>
        <taxon>Sphingobacteriaceae</taxon>
        <taxon>Sphingobacterium</taxon>
    </lineage>
</organism>
<gene>
    <name evidence="3" type="ORF">ACFQ2C_04655</name>
</gene>
<dbReference type="InterPro" id="IPR050417">
    <property type="entry name" value="Sugar_Epim/Isomerase"/>
</dbReference>
<accession>A0ABW3RIJ4</accession>
<evidence type="ECO:0000313" key="3">
    <source>
        <dbReference type="EMBL" id="MFD1164894.1"/>
    </source>
</evidence>
<dbReference type="PANTHER" id="PTHR43489:SF7">
    <property type="entry name" value="3-DEHYDRO-D-GULOSIDE 4-EPIMERASE-RELATED"/>
    <property type="match status" value="1"/>
</dbReference>
<feature type="domain" description="Xylose isomerase-like TIM barrel" evidence="2">
    <location>
        <begin position="55"/>
        <end position="281"/>
    </location>
</feature>
<evidence type="ECO:0000313" key="4">
    <source>
        <dbReference type="Proteomes" id="UP001597205"/>
    </source>
</evidence>
<dbReference type="Pfam" id="PF01261">
    <property type="entry name" value="AP_endonuc_2"/>
    <property type="match status" value="1"/>
</dbReference>
<dbReference type="Proteomes" id="UP001597205">
    <property type="component" value="Unassembled WGS sequence"/>
</dbReference>
<dbReference type="EMBL" id="JBHTKY010000004">
    <property type="protein sequence ID" value="MFD1164894.1"/>
    <property type="molecule type" value="Genomic_DNA"/>
</dbReference>